<sequence>MTTDKLTDRQIKSASFEKYGKRTKLSDGAGMYLYIQPSGKYWRMKYRFGGKEKTLALGVYPDVPLKLARQRRSDARALIADGIDPNEIKKQEKAAE</sequence>
<keyword evidence="2" id="KW-0229">DNA integration</keyword>
<reference evidence="4 5" key="1">
    <citation type="submission" date="2024-09" db="EMBL/GenBank/DDBJ databases">
        <title>Draft genome sequences of 6 high pH adapted Marinobacter shengliensis sp. isolated from Mariana forearc serpentinite mud volcanoes.</title>
        <authorList>
            <person name="Elkassas S."/>
            <person name="Serres M."/>
            <person name="Michael N."/>
            <person name="Amina P."/>
            <person name="Teodora Z."/>
            <person name="Julie H."/>
        </authorList>
    </citation>
    <scope>NUCLEOTIDE SEQUENCE [LARGE SCALE GENOMIC DNA]</scope>
    <source>
        <strain evidence="4 5">EB4</strain>
    </source>
</reference>
<evidence type="ECO:0000259" key="3">
    <source>
        <dbReference type="Pfam" id="PF13356"/>
    </source>
</evidence>
<keyword evidence="5" id="KW-1185">Reference proteome</keyword>
<dbReference type="EMBL" id="JBHFLD010000035">
    <property type="protein sequence ID" value="MFB2717474.1"/>
    <property type="molecule type" value="Genomic_DNA"/>
</dbReference>
<dbReference type="GO" id="GO:0003677">
    <property type="term" value="F:DNA binding"/>
    <property type="evidence" value="ECO:0007669"/>
    <property type="project" value="UniProtKB-KW"/>
</dbReference>
<dbReference type="InterPro" id="IPR050808">
    <property type="entry name" value="Phage_Integrase"/>
</dbReference>
<evidence type="ECO:0000313" key="5">
    <source>
        <dbReference type="Proteomes" id="UP001576762"/>
    </source>
</evidence>
<dbReference type="RefSeq" id="WP_374815769.1">
    <property type="nucleotide sequence ID" value="NZ_JBHFLD010000035.1"/>
</dbReference>
<proteinExistence type="inferred from homology"/>
<dbReference type="Pfam" id="PF13356">
    <property type="entry name" value="Arm-DNA-bind_3"/>
    <property type="match status" value="1"/>
</dbReference>
<organism evidence="4 5">
    <name type="scientific">Marinobacter shengliensis</name>
    <dbReference type="NCBI Taxonomy" id="1389223"/>
    <lineage>
        <taxon>Bacteria</taxon>
        <taxon>Pseudomonadati</taxon>
        <taxon>Pseudomonadota</taxon>
        <taxon>Gammaproteobacteria</taxon>
        <taxon>Pseudomonadales</taxon>
        <taxon>Marinobacteraceae</taxon>
        <taxon>Marinobacter</taxon>
    </lineage>
</organism>
<keyword evidence="4" id="KW-0238">DNA-binding</keyword>
<feature type="domain" description="Integrase DNA-binding" evidence="3">
    <location>
        <begin position="6"/>
        <end position="92"/>
    </location>
</feature>
<gene>
    <name evidence="4" type="ORF">ACE05E_18510</name>
</gene>
<protein>
    <submittedName>
        <fullName evidence="4">Arm DNA-binding domain-containing protein</fullName>
    </submittedName>
</protein>
<dbReference type="PANTHER" id="PTHR30629">
    <property type="entry name" value="PROPHAGE INTEGRASE"/>
    <property type="match status" value="1"/>
</dbReference>
<name>A0ABV4WB99_9GAMM</name>
<evidence type="ECO:0000256" key="1">
    <source>
        <dbReference type="ARBA" id="ARBA00008857"/>
    </source>
</evidence>
<comment type="caution">
    <text evidence="4">The sequence shown here is derived from an EMBL/GenBank/DDBJ whole genome shotgun (WGS) entry which is preliminary data.</text>
</comment>
<accession>A0ABV4WB99</accession>
<dbReference type="Gene3D" id="3.30.160.390">
    <property type="entry name" value="Integrase, DNA-binding domain"/>
    <property type="match status" value="1"/>
</dbReference>
<evidence type="ECO:0000256" key="2">
    <source>
        <dbReference type="ARBA" id="ARBA00022908"/>
    </source>
</evidence>
<comment type="similarity">
    <text evidence="1">Belongs to the 'phage' integrase family.</text>
</comment>
<evidence type="ECO:0000313" key="4">
    <source>
        <dbReference type="EMBL" id="MFB2717474.1"/>
    </source>
</evidence>
<dbReference type="InterPro" id="IPR025166">
    <property type="entry name" value="Integrase_DNA_bind_dom"/>
</dbReference>
<dbReference type="InterPro" id="IPR038488">
    <property type="entry name" value="Integrase_DNA-bd_sf"/>
</dbReference>
<dbReference type="Proteomes" id="UP001576762">
    <property type="component" value="Unassembled WGS sequence"/>
</dbReference>
<dbReference type="PANTHER" id="PTHR30629:SF2">
    <property type="entry name" value="PROPHAGE INTEGRASE INTS-RELATED"/>
    <property type="match status" value="1"/>
</dbReference>